<dbReference type="GO" id="GO:0008080">
    <property type="term" value="F:N-acetyltransferase activity"/>
    <property type="evidence" value="ECO:0007669"/>
    <property type="project" value="InterPro"/>
</dbReference>
<name>A0A9E7R3A9_9EURY</name>
<evidence type="ECO:0000256" key="1">
    <source>
        <dbReference type="ARBA" id="ARBA00022679"/>
    </source>
</evidence>
<dbReference type="Proteomes" id="UP001057580">
    <property type="component" value="Chromosome"/>
</dbReference>
<dbReference type="PANTHER" id="PTHR13947">
    <property type="entry name" value="GNAT FAMILY N-ACETYLTRANSFERASE"/>
    <property type="match status" value="1"/>
</dbReference>
<dbReference type="GeneID" id="74944204"/>
<dbReference type="Pfam" id="PF00583">
    <property type="entry name" value="Acetyltransf_1"/>
    <property type="match status" value="1"/>
</dbReference>
<dbReference type="AlphaFoldDB" id="A0A9E7R3A9"/>
<sequence>MSRERAASLREATNTDREALVALHRRAMASVGSDPEDVPGNYLADVEGTFHDAGGTFYVLESDDEVVAMGGAKRVDDRTVELVRIAADPDHHREGLGDRIVAELEAFARDAGYERVELETTEQQAAARELYASRGYAETGRRQAMGYTVLGFEKSL</sequence>
<dbReference type="Gene3D" id="3.40.630.30">
    <property type="match status" value="1"/>
</dbReference>
<dbReference type="PANTHER" id="PTHR13947:SF37">
    <property type="entry name" value="LD18367P"/>
    <property type="match status" value="1"/>
</dbReference>
<feature type="domain" description="N-acetyltransferase" evidence="2">
    <location>
        <begin position="7"/>
        <end position="156"/>
    </location>
</feature>
<dbReference type="InterPro" id="IPR000182">
    <property type="entry name" value="GNAT_dom"/>
</dbReference>
<evidence type="ECO:0000313" key="3">
    <source>
        <dbReference type="EMBL" id="UWM53860.1"/>
    </source>
</evidence>
<dbReference type="CDD" id="cd04301">
    <property type="entry name" value="NAT_SF"/>
    <property type="match status" value="1"/>
</dbReference>
<keyword evidence="4" id="KW-1185">Reference proteome</keyword>
<dbReference type="InterPro" id="IPR016181">
    <property type="entry name" value="Acyl_CoA_acyltransferase"/>
</dbReference>
<dbReference type="EMBL" id="CP104003">
    <property type="protein sequence ID" value="UWM53860.1"/>
    <property type="molecule type" value="Genomic_DNA"/>
</dbReference>
<evidence type="ECO:0000313" key="4">
    <source>
        <dbReference type="Proteomes" id="UP001057580"/>
    </source>
</evidence>
<reference evidence="3" key="1">
    <citation type="submission" date="2022-09" db="EMBL/GenBank/DDBJ databases">
        <title>Diverse halophilic archaea isolated from saline environments.</title>
        <authorList>
            <person name="Cui H.-L."/>
        </authorList>
    </citation>
    <scope>NUCLEOTIDE SEQUENCE</scope>
    <source>
        <strain evidence="3">ZS-35-S2</strain>
    </source>
</reference>
<dbReference type="PROSITE" id="PS51186">
    <property type="entry name" value="GNAT"/>
    <property type="match status" value="1"/>
</dbReference>
<keyword evidence="1" id="KW-0808">Transferase</keyword>
<dbReference type="SUPFAM" id="SSF55729">
    <property type="entry name" value="Acyl-CoA N-acyltransferases (Nat)"/>
    <property type="match status" value="1"/>
</dbReference>
<accession>A0A9E7R3A9</accession>
<gene>
    <name evidence="3" type="ORF">N0B31_17240</name>
</gene>
<organism evidence="3 4">
    <name type="scientific">Salinirubellus salinus</name>
    <dbReference type="NCBI Taxonomy" id="1364945"/>
    <lineage>
        <taxon>Archaea</taxon>
        <taxon>Methanobacteriati</taxon>
        <taxon>Methanobacteriota</taxon>
        <taxon>Stenosarchaea group</taxon>
        <taxon>Halobacteria</taxon>
        <taxon>Halobacteriales</taxon>
        <taxon>Natronomonadaceae</taxon>
        <taxon>Salinirubellus</taxon>
    </lineage>
</organism>
<dbReference type="RefSeq" id="WP_260592854.1">
    <property type="nucleotide sequence ID" value="NZ_CP104003.1"/>
</dbReference>
<protein>
    <submittedName>
        <fullName evidence="3">GNAT family N-acetyltransferase</fullName>
    </submittedName>
</protein>
<evidence type="ECO:0000259" key="2">
    <source>
        <dbReference type="PROSITE" id="PS51186"/>
    </source>
</evidence>
<dbReference type="InterPro" id="IPR050769">
    <property type="entry name" value="NAT_camello-type"/>
</dbReference>
<dbReference type="KEGG" id="ssai:N0B31_17240"/>
<proteinExistence type="predicted"/>